<accession>A0A8S5P9N6</accession>
<sequence length="46" mass="5383">MHNGIKPVVRLKALTYLITLWFKVCPCKASEKRCSCRKWSSSRRIS</sequence>
<evidence type="ECO:0000313" key="1">
    <source>
        <dbReference type="EMBL" id="DAE03325.1"/>
    </source>
</evidence>
<organism evidence="1">
    <name type="scientific">Podoviridae sp. ct9R41</name>
    <dbReference type="NCBI Taxonomy" id="2825227"/>
    <lineage>
        <taxon>Viruses</taxon>
        <taxon>Duplodnaviria</taxon>
        <taxon>Heunggongvirae</taxon>
        <taxon>Uroviricota</taxon>
        <taxon>Caudoviricetes</taxon>
    </lineage>
</organism>
<reference evidence="1" key="1">
    <citation type="journal article" date="2021" name="Proc. Natl. Acad. Sci. U.S.A.">
        <title>A Catalog of Tens of Thousands of Viruses from Human Metagenomes Reveals Hidden Associations with Chronic Diseases.</title>
        <authorList>
            <person name="Tisza M.J."/>
            <person name="Buck C.B."/>
        </authorList>
    </citation>
    <scope>NUCLEOTIDE SEQUENCE</scope>
    <source>
        <strain evidence="1">Ct9R41</strain>
    </source>
</reference>
<name>A0A8S5P9N6_9CAUD</name>
<proteinExistence type="predicted"/>
<protein>
    <submittedName>
        <fullName evidence="1">Monocyte differentiation antigen CD14, lps, IMMUNE SYSTEM</fullName>
    </submittedName>
</protein>
<dbReference type="EMBL" id="BK015364">
    <property type="protein sequence ID" value="DAE03325.1"/>
    <property type="molecule type" value="Genomic_DNA"/>
</dbReference>